<feature type="transmembrane region" description="Helical" evidence="1">
    <location>
        <begin position="386"/>
        <end position="404"/>
    </location>
</feature>
<feature type="transmembrane region" description="Helical" evidence="1">
    <location>
        <begin position="282"/>
        <end position="303"/>
    </location>
</feature>
<accession>A0A2H0RJ02</accession>
<dbReference type="AlphaFoldDB" id="A0A2H0RJ02"/>
<protein>
    <recommendedName>
        <fullName evidence="4">Divalent metal cation transporter</fullName>
    </recommendedName>
</protein>
<gene>
    <name evidence="2" type="ORF">COV08_01880</name>
</gene>
<proteinExistence type="predicted"/>
<feature type="transmembrane region" description="Helical" evidence="1">
    <location>
        <begin position="23"/>
        <end position="47"/>
    </location>
</feature>
<feature type="transmembrane region" description="Helical" evidence="1">
    <location>
        <begin position="162"/>
        <end position="181"/>
    </location>
</feature>
<name>A0A2H0RJ02_9BACT</name>
<reference evidence="2 3" key="1">
    <citation type="submission" date="2017-09" db="EMBL/GenBank/DDBJ databases">
        <title>Depth-based differentiation of microbial function through sediment-hosted aquifers and enrichment of novel symbionts in the deep terrestrial subsurface.</title>
        <authorList>
            <person name="Probst A.J."/>
            <person name="Ladd B."/>
            <person name="Jarett J.K."/>
            <person name="Geller-Mcgrath D.E."/>
            <person name="Sieber C.M."/>
            <person name="Emerson J.B."/>
            <person name="Anantharaman K."/>
            <person name="Thomas B.C."/>
            <person name="Malmstrom R."/>
            <person name="Stieglmeier M."/>
            <person name="Klingl A."/>
            <person name="Woyke T."/>
            <person name="Ryan C.M."/>
            <person name="Banfield J.F."/>
        </authorList>
    </citation>
    <scope>NUCLEOTIDE SEQUENCE [LARGE SCALE GENOMIC DNA]</scope>
    <source>
        <strain evidence="2">CG10_big_fil_rev_8_21_14_0_10_49_38</strain>
    </source>
</reference>
<keyword evidence="1" id="KW-1133">Transmembrane helix</keyword>
<evidence type="ECO:0000313" key="2">
    <source>
        <dbReference type="EMBL" id="PIR46004.1"/>
    </source>
</evidence>
<feature type="transmembrane region" description="Helical" evidence="1">
    <location>
        <begin position="335"/>
        <end position="354"/>
    </location>
</feature>
<organism evidence="2 3">
    <name type="scientific">Candidatus Vogelbacteria bacterium CG10_big_fil_rev_8_21_14_0_10_49_38</name>
    <dbReference type="NCBI Taxonomy" id="1975043"/>
    <lineage>
        <taxon>Bacteria</taxon>
        <taxon>Candidatus Vogeliibacteriota</taxon>
    </lineage>
</organism>
<keyword evidence="1" id="KW-0472">Membrane</keyword>
<feature type="transmembrane region" description="Helical" evidence="1">
    <location>
        <begin position="201"/>
        <end position="227"/>
    </location>
</feature>
<keyword evidence="1" id="KW-0812">Transmembrane</keyword>
<dbReference type="EMBL" id="PCYK01000014">
    <property type="protein sequence ID" value="PIR46004.1"/>
    <property type="molecule type" value="Genomic_DNA"/>
</dbReference>
<dbReference type="NCBIfam" id="NF037982">
    <property type="entry name" value="Nramp_1"/>
    <property type="match status" value="1"/>
</dbReference>
<feature type="transmembrane region" description="Helical" evidence="1">
    <location>
        <begin position="410"/>
        <end position="432"/>
    </location>
</feature>
<comment type="caution">
    <text evidence="2">The sequence shown here is derived from an EMBL/GenBank/DDBJ whole genome shotgun (WGS) entry which is preliminary data.</text>
</comment>
<evidence type="ECO:0008006" key="4">
    <source>
        <dbReference type="Google" id="ProtNLM"/>
    </source>
</evidence>
<feature type="transmembrane region" description="Helical" evidence="1">
    <location>
        <begin position="53"/>
        <end position="72"/>
    </location>
</feature>
<evidence type="ECO:0000313" key="3">
    <source>
        <dbReference type="Proteomes" id="UP000230431"/>
    </source>
</evidence>
<feature type="transmembrane region" description="Helical" evidence="1">
    <location>
        <begin position="131"/>
        <end position="150"/>
    </location>
</feature>
<sequence>MFKVFKDYFPPLRTKELPVPPPWYRAVGVGVVIIGMALGTGELIMWPHLVSKFGLGILWLALVGITLQYFINQEVARHTLATGESFFTTSARLLYWSPLAWLSASILLYIWPGWASTLGTILAALVGGGDYRVWAWFSLGLVLILTFRGQAAYRMLELSLKIIVPIFILLLVVISFFNLKWSHLVLAAQGLFNWGYLPAEIDFNVLLGAIVFAGAGGMLNLCTSLWYRDKQVGMAAHEGRITNPISGRPEAIGVVGSTFVINVENLKRWRGWMRYVFIDQGIIFWFLGVISLVLLSVNAYVVLGLKGLVPEGNELAIMQAQIFGQEWGWLGVKTYLLMIYLMLFSVMWTVIDALTRIITDIIHTNSREGKLTGRWRWLSRLSIHHLYYLSITLIVLIQATLLPFNQPLTFLVISSVLGGLTMAIYTPILLFINNRRLPQALRPGLISNLFLTGAALFYAYFAVMVIRQNFFS</sequence>
<evidence type="ECO:0000256" key="1">
    <source>
        <dbReference type="SAM" id="Phobius"/>
    </source>
</evidence>
<feature type="transmembrane region" description="Helical" evidence="1">
    <location>
        <begin position="93"/>
        <end position="111"/>
    </location>
</feature>
<dbReference type="Proteomes" id="UP000230431">
    <property type="component" value="Unassembled WGS sequence"/>
</dbReference>
<feature type="transmembrane region" description="Helical" evidence="1">
    <location>
        <begin position="444"/>
        <end position="466"/>
    </location>
</feature>